<evidence type="ECO:0000313" key="3">
    <source>
        <dbReference type="Proteomes" id="UP001221757"/>
    </source>
</evidence>
<comment type="caution">
    <text evidence="2">The sequence shown here is derived from an EMBL/GenBank/DDBJ whole genome shotgun (WGS) entry which is preliminary data.</text>
</comment>
<sequence>MRVALVAVIADHPVMCKLCGFADHSHKVAPCTKCKVPHDKLFTDESLRNEFPPRDGEEHRRLCFQYRDLQTLEKKEEFFAAKGAQWTELARLMYFDLVRFTVIDPMHNLLLGVAKTQWYSRWIQTGSLRGNTKAFTRELNVVHEFLESFECPPWAGHLPLRVGEPAGGSLTADEYKFAVTGPWAVVIPIGKPNLRLRTINVHIRLVLRLMNLLVRTTSGELELSQAGLKNEAVSVCLERVRDSNVPRREDVVSGGLEVQHTPRVGVCEVQVRIPDHLAIRVEVGPTDTALLIKLARQPPELVEAGGYNHRQLLAVNQSFLVAGVAVDDAAVVQAGVVLAVRVGEPDPAIVEALEVGVQHVELAEAVRQAAAVRFVFEVPEAETSGGGGDAHGGNTRGGRGKLSKTLTAFIIPEVEHR</sequence>
<dbReference type="PANTHER" id="PTHR46579:SF2">
    <property type="entry name" value="C2H2-TYPE DOMAIN-CONTAINING PROTEIN"/>
    <property type="match status" value="1"/>
</dbReference>
<feature type="compositionally biased region" description="Gly residues" evidence="1">
    <location>
        <begin position="384"/>
        <end position="397"/>
    </location>
</feature>
<proteinExistence type="predicted"/>
<keyword evidence="3" id="KW-1185">Reference proteome</keyword>
<gene>
    <name evidence="2" type="ORF">B0H17DRAFT_1286173</name>
</gene>
<name>A0AAD7BP69_MYCRO</name>
<evidence type="ECO:0000256" key="1">
    <source>
        <dbReference type="SAM" id="MobiDB-lite"/>
    </source>
</evidence>
<dbReference type="PANTHER" id="PTHR46579">
    <property type="entry name" value="F5/8 TYPE C DOMAIN-CONTAINING PROTEIN-RELATED"/>
    <property type="match status" value="1"/>
</dbReference>
<feature type="region of interest" description="Disordered" evidence="1">
    <location>
        <begin position="381"/>
        <end position="400"/>
    </location>
</feature>
<reference evidence="2" key="1">
    <citation type="submission" date="2023-03" db="EMBL/GenBank/DDBJ databases">
        <title>Massive genome expansion in bonnet fungi (Mycena s.s.) driven by repeated elements and novel gene families across ecological guilds.</title>
        <authorList>
            <consortium name="Lawrence Berkeley National Laboratory"/>
            <person name="Harder C.B."/>
            <person name="Miyauchi S."/>
            <person name="Viragh M."/>
            <person name="Kuo A."/>
            <person name="Thoen E."/>
            <person name="Andreopoulos B."/>
            <person name="Lu D."/>
            <person name="Skrede I."/>
            <person name="Drula E."/>
            <person name="Henrissat B."/>
            <person name="Morin E."/>
            <person name="Kohler A."/>
            <person name="Barry K."/>
            <person name="LaButti K."/>
            <person name="Morin E."/>
            <person name="Salamov A."/>
            <person name="Lipzen A."/>
            <person name="Mereny Z."/>
            <person name="Hegedus B."/>
            <person name="Baldrian P."/>
            <person name="Stursova M."/>
            <person name="Weitz H."/>
            <person name="Taylor A."/>
            <person name="Grigoriev I.V."/>
            <person name="Nagy L.G."/>
            <person name="Martin F."/>
            <person name="Kauserud H."/>
        </authorList>
    </citation>
    <scope>NUCLEOTIDE SEQUENCE</scope>
    <source>
        <strain evidence="2">CBHHK067</strain>
    </source>
</reference>
<dbReference type="EMBL" id="JARKIE010000571">
    <property type="protein sequence ID" value="KAJ7626770.1"/>
    <property type="molecule type" value="Genomic_DNA"/>
</dbReference>
<protein>
    <submittedName>
        <fullName evidence="2">Uncharacterized protein</fullName>
    </submittedName>
</protein>
<evidence type="ECO:0000313" key="2">
    <source>
        <dbReference type="EMBL" id="KAJ7626770.1"/>
    </source>
</evidence>
<organism evidence="2 3">
    <name type="scientific">Mycena rosella</name>
    <name type="common">Pink bonnet</name>
    <name type="synonym">Agaricus rosellus</name>
    <dbReference type="NCBI Taxonomy" id="1033263"/>
    <lineage>
        <taxon>Eukaryota</taxon>
        <taxon>Fungi</taxon>
        <taxon>Dikarya</taxon>
        <taxon>Basidiomycota</taxon>
        <taxon>Agaricomycotina</taxon>
        <taxon>Agaricomycetes</taxon>
        <taxon>Agaricomycetidae</taxon>
        <taxon>Agaricales</taxon>
        <taxon>Marasmiineae</taxon>
        <taxon>Mycenaceae</taxon>
        <taxon>Mycena</taxon>
    </lineage>
</organism>
<dbReference type="Proteomes" id="UP001221757">
    <property type="component" value="Unassembled WGS sequence"/>
</dbReference>
<dbReference type="AlphaFoldDB" id="A0AAD7BP69"/>
<accession>A0AAD7BP69</accession>